<dbReference type="GO" id="GO:0045944">
    <property type="term" value="P:positive regulation of transcription by RNA polymerase II"/>
    <property type="evidence" value="ECO:0007669"/>
    <property type="project" value="TreeGrafter"/>
</dbReference>
<evidence type="ECO:0000256" key="1">
    <source>
        <dbReference type="ARBA" id="ARBA00001180"/>
    </source>
</evidence>
<dbReference type="GO" id="GO:0032869">
    <property type="term" value="P:cellular response to insulin stimulus"/>
    <property type="evidence" value="ECO:0007669"/>
    <property type="project" value="TreeGrafter"/>
</dbReference>
<dbReference type="PANTHER" id="PTHR12181:SF62">
    <property type="entry name" value="PHOSPHATIDATE PHOSPHATASE LPIN3"/>
    <property type="match status" value="1"/>
</dbReference>
<dbReference type="GO" id="GO:0005634">
    <property type="term" value="C:nucleus"/>
    <property type="evidence" value="ECO:0007669"/>
    <property type="project" value="TreeGrafter"/>
</dbReference>
<dbReference type="GO" id="GO:0008195">
    <property type="term" value="F:phosphatidate phosphatase activity"/>
    <property type="evidence" value="ECO:0007669"/>
    <property type="project" value="UniProtKB-EC"/>
</dbReference>
<dbReference type="GeneTree" id="ENSGT00940000160046"/>
<comment type="catalytic activity">
    <reaction evidence="1">
        <text>a 1,2-diacyl-sn-glycero-3-phosphate + H2O = a 1,2-diacyl-sn-glycerol + phosphate</text>
        <dbReference type="Rhea" id="RHEA:27429"/>
        <dbReference type="ChEBI" id="CHEBI:15377"/>
        <dbReference type="ChEBI" id="CHEBI:17815"/>
        <dbReference type="ChEBI" id="CHEBI:43474"/>
        <dbReference type="ChEBI" id="CHEBI:58608"/>
        <dbReference type="EC" id="3.1.3.4"/>
    </reaction>
    <physiologicalReaction direction="left-to-right" evidence="1">
        <dbReference type="Rhea" id="RHEA:27430"/>
    </physiologicalReaction>
</comment>
<evidence type="ECO:0000256" key="5">
    <source>
        <dbReference type="ARBA" id="ARBA00022801"/>
    </source>
</evidence>
<evidence type="ECO:0000256" key="3">
    <source>
        <dbReference type="ARBA" id="ARBA00005476"/>
    </source>
</evidence>
<evidence type="ECO:0000259" key="7">
    <source>
        <dbReference type="SMART" id="SM00775"/>
    </source>
</evidence>
<name>A0A8D3DMU2_SCOMX</name>
<feature type="region of interest" description="Disordered" evidence="6">
    <location>
        <begin position="254"/>
        <end position="278"/>
    </location>
</feature>
<sequence>MNIVGQLAETVFVTVKELYRGLNPATLTGGIDVVVVRQPDGSFQCSPFHVRFGKLGVLRSKEKIVDIEVNGESVDLHMKLGDNGEAFFVEENGNMEVPAHLCTSPIPLELPEETEETPEGSSATGSGARRKKRRRKRMRSDTHLREDNSSSDEREREKEWEREGDHAGPESPAQEDLLSPLQVRLVISFFLFYGESYLMSYFLNISRHYQKPLTHSGKRNHHLGPTDIYLADLTSLDPDVAALYFPKSEMEGASQHGAEQGSCSGSQSPHSVGSGTIDSGTEYLSDSTSYNMDVSMSLCGREGDTSQITKEKFMEHIVTYQDFTSNPGIIEDPSLVICINSNYYNWAVAAPMVLSMTTFQKNLPKISVERLVKDKMPKKSGRWWFSWRRRDMDNNQVDTQNCCSKCRHGFLHLTCDLTPSLSHTQEHLNLREGANKVVFSVTTQYQGTCRCEAAIYLWNWNDRVIISDIDGTITKSDALGHILPQFGKDWTHKGIAKLYHKIHQNGYKFLYCSARAIGMAAITKDYLQWVNDRGTVLPQGPVLLAPSSLFSALHREVIEKKPEVFKVACLSDIRDLFNPQKQTFYAAFGNRTNDAYAYKQVGVPDTRIFTVNPKGELIQEKTKGNKSSYSHLSELVEHFFPVLCAEGNSSSGFDYPDYSSFSYWKEPLPELDLDALL</sequence>
<feature type="compositionally biased region" description="Basic and acidic residues" evidence="6">
    <location>
        <begin position="139"/>
        <end position="168"/>
    </location>
</feature>
<dbReference type="AlphaFoldDB" id="A0A8D3DMU2"/>
<dbReference type="Gene3D" id="3.40.50.1000">
    <property type="entry name" value="HAD superfamily/HAD-like"/>
    <property type="match status" value="1"/>
</dbReference>
<dbReference type="Pfam" id="PF16876">
    <property type="entry name" value="Lipin_mid"/>
    <property type="match status" value="1"/>
</dbReference>
<dbReference type="EC" id="3.1.3.4" evidence="4"/>
<evidence type="ECO:0000256" key="2">
    <source>
        <dbReference type="ARBA" id="ARBA00001946"/>
    </source>
</evidence>
<dbReference type="InterPro" id="IPR031315">
    <property type="entry name" value="LNS2/PITP"/>
</dbReference>
<dbReference type="InterPro" id="IPR013209">
    <property type="entry name" value="LNS2"/>
</dbReference>
<feature type="domain" description="LNS2/PITP" evidence="7">
    <location>
        <begin position="464"/>
        <end position="620"/>
    </location>
</feature>
<gene>
    <name evidence="8" type="primary">zgc:123305</name>
</gene>
<dbReference type="Ensembl" id="ENSSMAT00000063180.1">
    <property type="protein sequence ID" value="ENSSMAP00000060851.1"/>
    <property type="gene ID" value="ENSSMAG00000007975.2"/>
</dbReference>
<keyword evidence="5" id="KW-0378">Hydrolase</keyword>
<feature type="compositionally biased region" description="Polar residues" evidence="6">
    <location>
        <begin position="261"/>
        <end position="278"/>
    </location>
</feature>
<comment type="cofactor">
    <cofactor evidence="2">
        <name>Mg(2+)</name>
        <dbReference type="ChEBI" id="CHEBI:18420"/>
    </cofactor>
</comment>
<organism evidence="8 9">
    <name type="scientific">Scophthalmus maximus</name>
    <name type="common">Turbot</name>
    <name type="synonym">Psetta maxima</name>
    <dbReference type="NCBI Taxonomy" id="52904"/>
    <lineage>
        <taxon>Eukaryota</taxon>
        <taxon>Metazoa</taxon>
        <taxon>Chordata</taxon>
        <taxon>Craniata</taxon>
        <taxon>Vertebrata</taxon>
        <taxon>Euteleostomi</taxon>
        <taxon>Actinopterygii</taxon>
        <taxon>Neopterygii</taxon>
        <taxon>Teleostei</taxon>
        <taxon>Neoteleostei</taxon>
        <taxon>Acanthomorphata</taxon>
        <taxon>Carangaria</taxon>
        <taxon>Pleuronectiformes</taxon>
        <taxon>Pleuronectoidei</taxon>
        <taxon>Scophthalmidae</taxon>
        <taxon>Scophthalmus</taxon>
    </lineage>
</organism>
<dbReference type="GO" id="GO:0019432">
    <property type="term" value="P:triglyceride biosynthetic process"/>
    <property type="evidence" value="ECO:0007669"/>
    <property type="project" value="TreeGrafter"/>
</dbReference>
<evidence type="ECO:0000256" key="6">
    <source>
        <dbReference type="SAM" id="MobiDB-lite"/>
    </source>
</evidence>
<reference evidence="8" key="2">
    <citation type="submission" date="2025-08" db="UniProtKB">
        <authorList>
            <consortium name="Ensembl"/>
        </authorList>
    </citation>
    <scope>IDENTIFICATION</scope>
</reference>
<dbReference type="InterPro" id="IPR031703">
    <property type="entry name" value="Lipin_mid"/>
</dbReference>
<feature type="compositionally biased region" description="Basic residues" evidence="6">
    <location>
        <begin position="128"/>
        <end position="138"/>
    </location>
</feature>
<dbReference type="SMART" id="SM00775">
    <property type="entry name" value="LNS2"/>
    <property type="match status" value="1"/>
</dbReference>
<reference evidence="8" key="1">
    <citation type="submission" date="2023-05" db="EMBL/GenBank/DDBJ databases">
        <title>High-quality long-read genome of Scophthalmus maximus.</title>
        <authorList>
            <person name="Lien S."/>
            <person name="Martinez P."/>
        </authorList>
    </citation>
    <scope>NUCLEOTIDE SEQUENCE [LARGE SCALE GENOMIC DNA]</scope>
</reference>
<protein>
    <recommendedName>
        <fullName evidence="4">phosphatidate phosphatase</fullName>
        <ecNumber evidence="4">3.1.3.4</ecNumber>
    </recommendedName>
</protein>
<evidence type="ECO:0000313" key="9">
    <source>
        <dbReference type="Proteomes" id="UP000694558"/>
    </source>
</evidence>
<evidence type="ECO:0000256" key="4">
    <source>
        <dbReference type="ARBA" id="ARBA00012638"/>
    </source>
</evidence>
<dbReference type="InterPro" id="IPR036412">
    <property type="entry name" value="HAD-like_sf"/>
</dbReference>
<evidence type="ECO:0000313" key="8">
    <source>
        <dbReference type="Ensembl" id="ENSSMAP00000060851.1"/>
    </source>
</evidence>
<comment type="similarity">
    <text evidence="3">Belongs to the lipin family.</text>
</comment>
<dbReference type="InterPro" id="IPR026058">
    <property type="entry name" value="LIPIN"/>
</dbReference>
<feature type="region of interest" description="Disordered" evidence="6">
    <location>
        <begin position="111"/>
        <end position="175"/>
    </location>
</feature>
<dbReference type="PANTHER" id="PTHR12181">
    <property type="entry name" value="LIPIN"/>
    <property type="match status" value="1"/>
</dbReference>
<dbReference type="GO" id="GO:0009062">
    <property type="term" value="P:fatty acid catabolic process"/>
    <property type="evidence" value="ECO:0007669"/>
    <property type="project" value="TreeGrafter"/>
</dbReference>
<dbReference type="InterPro" id="IPR007651">
    <property type="entry name" value="Lipin_N"/>
</dbReference>
<dbReference type="Pfam" id="PF08235">
    <property type="entry name" value="LNS2"/>
    <property type="match status" value="1"/>
</dbReference>
<accession>A0A8D3DMU2</accession>
<dbReference type="GO" id="GO:0003713">
    <property type="term" value="F:transcription coactivator activity"/>
    <property type="evidence" value="ECO:0007669"/>
    <property type="project" value="TreeGrafter"/>
</dbReference>
<dbReference type="Proteomes" id="UP000694558">
    <property type="component" value="Chromosome 6"/>
</dbReference>
<dbReference type="Pfam" id="PF04571">
    <property type="entry name" value="Lipin_N"/>
    <property type="match status" value="1"/>
</dbReference>
<proteinExistence type="inferred from homology"/>
<dbReference type="SUPFAM" id="SSF56784">
    <property type="entry name" value="HAD-like"/>
    <property type="match status" value="1"/>
</dbReference>
<dbReference type="InterPro" id="IPR023214">
    <property type="entry name" value="HAD_sf"/>
</dbReference>